<feature type="transmembrane region" description="Helical" evidence="1">
    <location>
        <begin position="301"/>
        <end position="321"/>
    </location>
</feature>
<dbReference type="EMBL" id="JAAIIJ010000021">
    <property type="protein sequence ID" value="NMN02469.1"/>
    <property type="molecule type" value="Genomic_DNA"/>
</dbReference>
<comment type="caution">
    <text evidence="2">The sequence shown here is derived from an EMBL/GenBank/DDBJ whole genome shotgun (WGS) entry which is preliminary data.</text>
</comment>
<proteinExistence type="predicted"/>
<feature type="transmembrane region" description="Helical" evidence="1">
    <location>
        <begin position="125"/>
        <end position="143"/>
    </location>
</feature>
<feature type="transmembrane region" description="Helical" evidence="1">
    <location>
        <begin position="74"/>
        <end position="96"/>
    </location>
</feature>
<feature type="transmembrane region" description="Helical" evidence="1">
    <location>
        <begin position="155"/>
        <end position="175"/>
    </location>
</feature>
<evidence type="ECO:0000313" key="3">
    <source>
        <dbReference type="Proteomes" id="UP000553756"/>
    </source>
</evidence>
<reference evidence="2 3" key="1">
    <citation type="submission" date="2020-02" db="EMBL/GenBank/DDBJ databases">
        <title>Characterization of phylogenetic diversity of novel bifidobacterial species isolated in Czech ZOOs.</title>
        <authorList>
            <person name="Lugli G.A."/>
            <person name="Vera N.B."/>
            <person name="Ventura M."/>
        </authorList>
    </citation>
    <scope>NUCLEOTIDE SEQUENCE [LARGE SCALE GENOMIC DNA]</scope>
    <source>
        <strain evidence="2 3">DSM 109963</strain>
    </source>
</reference>
<keyword evidence="1" id="KW-1133">Transmembrane helix</keyword>
<evidence type="ECO:0000313" key="2">
    <source>
        <dbReference type="EMBL" id="NMN02469.1"/>
    </source>
</evidence>
<dbReference type="Proteomes" id="UP000553756">
    <property type="component" value="Unassembled WGS sequence"/>
</dbReference>
<evidence type="ECO:0000256" key="1">
    <source>
        <dbReference type="SAM" id="Phobius"/>
    </source>
</evidence>
<protein>
    <submittedName>
        <fullName evidence="2">Uncharacterized protein</fullName>
    </submittedName>
</protein>
<feature type="transmembrane region" description="Helical" evidence="1">
    <location>
        <begin position="12"/>
        <end position="32"/>
    </location>
</feature>
<feature type="transmembrane region" description="Helical" evidence="1">
    <location>
        <begin position="39"/>
        <end position="68"/>
    </location>
</feature>
<feature type="transmembrane region" description="Helical" evidence="1">
    <location>
        <begin position="231"/>
        <end position="250"/>
    </location>
</feature>
<keyword evidence="1" id="KW-0472">Membrane</keyword>
<sequence length="340" mass="37928">MIFQAFSFYARYWHGWFILVKPLLLVGNITVVRVIQSGVFLLLLGTALIMLSRKLGYGFSMLFLLALLPARLDIVAVSLQYSHVFWIMLVAVIWLCRGKHSREAMLLAFFVIGSATNYIDLLSAPVLTLVVPMAVALVLNFTAESADEISACRFLTFPVLGAMNWGFGYAFTWVAKWSLSTLIIGKNVFADAMKQAAFRSHGAADGNPNMRPTFGDAMQRIWQQFVYRGDVFIYAVLAILVCVVVVCLLVKRRTVRELKVSPFPTFKSTGIVSASLLLTALIPIVWVLGFTQHTWNHGGFMAHRILCGTLLCVFFIVGLWMKRPVNSTAQVTCGNKLLRS</sequence>
<feature type="transmembrane region" description="Helical" evidence="1">
    <location>
        <begin position="271"/>
        <end position="289"/>
    </location>
</feature>
<organism evidence="2 3">
    <name type="scientific">Bifidobacterium panos</name>
    <dbReference type="NCBI Taxonomy" id="2675321"/>
    <lineage>
        <taxon>Bacteria</taxon>
        <taxon>Bacillati</taxon>
        <taxon>Actinomycetota</taxon>
        <taxon>Actinomycetes</taxon>
        <taxon>Bifidobacteriales</taxon>
        <taxon>Bifidobacteriaceae</taxon>
        <taxon>Bifidobacterium</taxon>
    </lineage>
</organism>
<accession>A0ABX1SYY7</accession>
<keyword evidence="1" id="KW-0812">Transmembrane</keyword>
<keyword evidence="3" id="KW-1185">Reference proteome</keyword>
<name>A0ABX1SYY7_9BIFI</name>
<gene>
    <name evidence="2" type="ORF">G1C94_1091</name>
</gene>